<dbReference type="Pfam" id="PF13563">
    <property type="entry name" value="2_5_RNA_ligase2"/>
    <property type="match status" value="1"/>
</dbReference>
<keyword evidence="1" id="KW-0436">Ligase</keyword>
<dbReference type="OrthoDB" id="2082235at2"/>
<evidence type="ECO:0000313" key="2">
    <source>
        <dbReference type="Proteomes" id="UP000238164"/>
    </source>
</evidence>
<proteinExistence type="predicted"/>
<evidence type="ECO:0000313" key="1">
    <source>
        <dbReference type="EMBL" id="SPD88880.1"/>
    </source>
</evidence>
<organism evidence="1 2">
    <name type="scientific">Micropruina glycogenica</name>
    <dbReference type="NCBI Taxonomy" id="75385"/>
    <lineage>
        <taxon>Bacteria</taxon>
        <taxon>Bacillati</taxon>
        <taxon>Actinomycetota</taxon>
        <taxon>Actinomycetes</taxon>
        <taxon>Propionibacteriales</taxon>
        <taxon>Nocardioidaceae</taxon>
        <taxon>Micropruina</taxon>
    </lineage>
</organism>
<accession>A0A2N9JLF8</accession>
<dbReference type="InterPro" id="IPR009097">
    <property type="entry name" value="Cyclic_Pdiesterase"/>
</dbReference>
<dbReference type="InterPro" id="IPR050580">
    <property type="entry name" value="2H_phosphoesterase_YjcG-like"/>
</dbReference>
<dbReference type="PANTHER" id="PTHR40037">
    <property type="entry name" value="PHOSPHOESTERASE YJCG-RELATED"/>
    <property type="match status" value="1"/>
</dbReference>
<dbReference type="Proteomes" id="UP000238164">
    <property type="component" value="Chromosome 1"/>
</dbReference>
<sequence>MAERYVTGSTGIVITVPESDELVRAVRERYDPALAFGVPPHVTVLFPWLSQPSVTDEQLAALAELAAATPAFDAALTHVRRFPGVAWLAPRPSEPFRALSRAVWARWPQTPPYEGRFADPAPHLTVADGQPDEVLDAVERELGSRLPVPFKVDALTLLCFDGRRWTQLARFGLAR</sequence>
<dbReference type="SUPFAM" id="SSF55144">
    <property type="entry name" value="LigT-like"/>
    <property type="match status" value="1"/>
</dbReference>
<dbReference type="Gene3D" id="3.90.1140.10">
    <property type="entry name" value="Cyclic phosphodiesterase"/>
    <property type="match status" value="1"/>
</dbReference>
<protein>
    <submittedName>
        <fullName evidence="1">2'-5' RNA ligase</fullName>
    </submittedName>
</protein>
<dbReference type="RefSeq" id="WP_105187286.1">
    <property type="nucleotide sequence ID" value="NZ_BAAAGO010000026.1"/>
</dbReference>
<dbReference type="PANTHER" id="PTHR40037:SF1">
    <property type="entry name" value="PHOSPHOESTERASE SAOUHSC_00951-RELATED"/>
    <property type="match status" value="1"/>
</dbReference>
<reference evidence="1 2" key="1">
    <citation type="submission" date="2018-02" db="EMBL/GenBank/DDBJ databases">
        <authorList>
            <person name="Cohen D.B."/>
            <person name="Kent A.D."/>
        </authorList>
    </citation>
    <scope>NUCLEOTIDE SEQUENCE [LARGE SCALE GENOMIC DNA]</scope>
    <source>
        <strain evidence="1">1</strain>
    </source>
</reference>
<dbReference type="AlphaFoldDB" id="A0A2N9JLF8"/>
<gene>
    <name evidence="1" type="ORF">MPLG2_3850</name>
</gene>
<dbReference type="EMBL" id="LT985188">
    <property type="protein sequence ID" value="SPD88880.1"/>
    <property type="molecule type" value="Genomic_DNA"/>
</dbReference>
<name>A0A2N9JLF8_9ACTN</name>
<dbReference type="KEGG" id="mgg:MPLG2_3850"/>
<dbReference type="GO" id="GO:0016874">
    <property type="term" value="F:ligase activity"/>
    <property type="evidence" value="ECO:0007669"/>
    <property type="project" value="UniProtKB-KW"/>
</dbReference>
<keyword evidence="2" id="KW-1185">Reference proteome</keyword>